<gene>
    <name evidence="2" type="ORF">BJ987_005001</name>
</gene>
<comment type="caution">
    <text evidence="2">The sequence shown here is derived from an EMBL/GenBank/DDBJ whole genome shotgun (WGS) entry which is preliminary data.</text>
</comment>
<feature type="compositionally biased region" description="Basic and acidic residues" evidence="1">
    <location>
        <begin position="8"/>
        <end position="20"/>
    </location>
</feature>
<dbReference type="RefSeq" id="WP_209894726.1">
    <property type="nucleotide sequence ID" value="NZ_JAGGMR010000001.1"/>
</dbReference>
<accession>A0ABS4QK87</accession>
<evidence type="ECO:0000313" key="2">
    <source>
        <dbReference type="EMBL" id="MBP2192100.1"/>
    </source>
</evidence>
<dbReference type="Proteomes" id="UP001519325">
    <property type="component" value="Unassembled WGS sequence"/>
</dbReference>
<proteinExistence type="predicted"/>
<reference evidence="2 3" key="1">
    <citation type="submission" date="2021-03" db="EMBL/GenBank/DDBJ databases">
        <title>Sequencing the genomes of 1000 actinobacteria strains.</title>
        <authorList>
            <person name="Klenk H.-P."/>
        </authorList>
    </citation>
    <scope>NUCLEOTIDE SEQUENCE [LARGE SCALE GENOMIC DNA]</scope>
    <source>
        <strain evidence="2 3">DSM 45516</strain>
    </source>
</reference>
<organism evidence="2 3">
    <name type="scientific">Nocardia goodfellowii</name>
    <dbReference type="NCBI Taxonomy" id="882446"/>
    <lineage>
        <taxon>Bacteria</taxon>
        <taxon>Bacillati</taxon>
        <taxon>Actinomycetota</taxon>
        <taxon>Actinomycetes</taxon>
        <taxon>Mycobacteriales</taxon>
        <taxon>Nocardiaceae</taxon>
        <taxon>Nocardia</taxon>
    </lineage>
</organism>
<dbReference type="EMBL" id="JAGGMR010000001">
    <property type="protein sequence ID" value="MBP2192100.1"/>
    <property type="molecule type" value="Genomic_DNA"/>
</dbReference>
<evidence type="ECO:0000313" key="3">
    <source>
        <dbReference type="Proteomes" id="UP001519325"/>
    </source>
</evidence>
<feature type="region of interest" description="Disordered" evidence="1">
    <location>
        <begin position="1"/>
        <end position="20"/>
    </location>
</feature>
<keyword evidence="3" id="KW-1185">Reference proteome</keyword>
<evidence type="ECO:0000256" key="1">
    <source>
        <dbReference type="SAM" id="MobiDB-lite"/>
    </source>
</evidence>
<protein>
    <submittedName>
        <fullName evidence="2">Uncharacterized protein</fullName>
    </submittedName>
</protein>
<name>A0ABS4QK87_9NOCA</name>
<sequence length="121" mass="13451">MSDAEPISWDHLKTRRPSDADRTALRDTLVERAVAVRQHGWDDYREVWTPGEMAGVAYLLQDSALLEELDEHEGSVLTRFAGALYGFAGARKEIESGLVETQAWFAAARAELATRSSGTDR</sequence>